<keyword evidence="3" id="KW-1185">Reference proteome</keyword>
<feature type="signal peptide" evidence="1">
    <location>
        <begin position="1"/>
        <end position="19"/>
    </location>
</feature>
<evidence type="ECO:0000313" key="2">
    <source>
        <dbReference type="EMBL" id="MBD0831315.1"/>
    </source>
</evidence>
<sequence length="120" mass="12982">MKKITLLFALLTILTTSCATHNGLTRNMNQNNTEVVLSQNNFKIIKTVKGFAKATYILGIGGHSKNGLVSEAKSNMLENANLEGTSRAIINETVEIKGSAFPFVGTHKVIVSGQIIEFTD</sequence>
<reference evidence="2 3" key="1">
    <citation type="submission" date="2020-09" db="EMBL/GenBank/DDBJ databases">
        <title>TT11 complete genome.</title>
        <authorList>
            <person name="Wu Z."/>
        </authorList>
    </citation>
    <scope>NUCLEOTIDE SEQUENCE [LARGE SCALE GENOMIC DNA]</scope>
    <source>
        <strain evidence="2 3">TT11</strain>
    </source>
</reference>
<gene>
    <name evidence="2" type="ORF">ICJ83_04135</name>
</gene>
<comment type="caution">
    <text evidence="2">The sequence shown here is derived from an EMBL/GenBank/DDBJ whole genome shotgun (WGS) entry which is preliminary data.</text>
</comment>
<keyword evidence="1" id="KW-0732">Signal</keyword>
<evidence type="ECO:0008006" key="4">
    <source>
        <dbReference type="Google" id="ProtNLM"/>
    </source>
</evidence>
<evidence type="ECO:0000256" key="1">
    <source>
        <dbReference type="SAM" id="SignalP"/>
    </source>
</evidence>
<proteinExistence type="predicted"/>
<dbReference type="Proteomes" id="UP000600588">
    <property type="component" value="Unassembled WGS sequence"/>
</dbReference>
<dbReference type="EMBL" id="JACVXB010000001">
    <property type="protein sequence ID" value="MBD0831315.1"/>
    <property type="molecule type" value="Genomic_DNA"/>
</dbReference>
<evidence type="ECO:0000313" key="3">
    <source>
        <dbReference type="Proteomes" id="UP000600588"/>
    </source>
</evidence>
<protein>
    <recommendedName>
        <fullName evidence="4">Lipoprotein</fullName>
    </recommendedName>
</protein>
<name>A0A8J6U732_9FLAO</name>
<feature type="chain" id="PRO_5035181746" description="Lipoprotein" evidence="1">
    <location>
        <begin position="20"/>
        <end position="120"/>
    </location>
</feature>
<dbReference type="RefSeq" id="WP_188229077.1">
    <property type="nucleotide sequence ID" value="NZ_JACVXB010000001.1"/>
</dbReference>
<dbReference type="Pfam" id="PF20205">
    <property type="entry name" value="DUF6567"/>
    <property type="match status" value="1"/>
</dbReference>
<accession>A0A8J6U732</accession>
<dbReference type="PROSITE" id="PS51257">
    <property type="entry name" value="PROKAR_LIPOPROTEIN"/>
    <property type="match status" value="1"/>
</dbReference>
<dbReference type="AlphaFoldDB" id="A0A8J6U732"/>
<organism evidence="2 3">
    <name type="scientific">Aestuariibaculum sediminum</name>
    <dbReference type="NCBI Taxonomy" id="2770637"/>
    <lineage>
        <taxon>Bacteria</taxon>
        <taxon>Pseudomonadati</taxon>
        <taxon>Bacteroidota</taxon>
        <taxon>Flavobacteriia</taxon>
        <taxon>Flavobacteriales</taxon>
        <taxon>Flavobacteriaceae</taxon>
    </lineage>
</organism>
<dbReference type="InterPro" id="IPR046697">
    <property type="entry name" value="DUF6567"/>
</dbReference>